<dbReference type="AlphaFoldDB" id="A0A1H3TUQ5"/>
<name>A0A1H3TUQ5_9MICO</name>
<dbReference type="Pfam" id="PF00378">
    <property type="entry name" value="ECH_1"/>
    <property type="match status" value="1"/>
</dbReference>
<dbReference type="EMBL" id="FNPZ01000008">
    <property type="protein sequence ID" value="SDZ53973.1"/>
    <property type="molecule type" value="Genomic_DNA"/>
</dbReference>
<accession>A0A1H3TUQ5</accession>
<keyword evidence="2" id="KW-1185">Reference proteome</keyword>
<dbReference type="PANTHER" id="PTHR11941">
    <property type="entry name" value="ENOYL-COA HYDRATASE-RELATED"/>
    <property type="match status" value="1"/>
</dbReference>
<dbReference type="OrthoDB" id="8452484at2"/>
<proteinExistence type="predicted"/>
<dbReference type="Gene3D" id="3.90.226.10">
    <property type="entry name" value="2-enoyl-CoA Hydratase, Chain A, domain 1"/>
    <property type="match status" value="1"/>
</dbReference>
<dbReference type="InterPro" id="IPR001753">
    <property type="entry name" value="Enoyl-CoA_hydra/iso"/>
</dbReference>
<dbReference type="InterPro" id="IPR029045">
    <property type="entry name" value="ClpP/crotonase-like_dom_sf"/>
</dbReference>
<dbReference type="STRING" id="381665.SAMN05216554_4503"/>
<dbReference type="GO" id="GO:0003824">
    <property type="term" value="F:catalytic activity"/>
    <property type="evidence" value="ECO:0007669"/>
    <property type="project" value="UniProtKB-ARBA"/>
</dbReference>
<dbReference type="PANTHER" id="PTHR11941:SF54">
    <property type="entry name" value="ENOYL-COA HYDRATASE, MITOCHONDRIAL"/>
    <property type="match status" value="1"/>
</dbReference>
<evidence type="ECO:0000313" key="2">
    <source>
        <dbReference type="Proteomes" id="UP000198891"/>
    </source>
</evidence>
<dbReference type="RefSeq" id="WP_092558074.1">
    <property type="nucleotide sequence ID" value="NZ_FNPZ01000008.1"/>
</dbReference>
<organism evidence="1 2">
    <name type="scientific">Herbiconiux ginsengi</name>
    <dbReference type="NCBI Taxonomy" id="381665"/>
    <lineage>
        <taxon>Bacteria</taxon>
        <taxon>Bacillati</taxon>
        <taxon>Actinomycetota</taxon>
        <taxon>Actinomycetes</taxon>
        <taxon>Micrococcales</taxon>
        <taxon>Microbacteriaceae</taxon>
        <taxon>Herbiconiux</taxon>
    </lineage>
</organism>
<dbReference type="Proteomes" id="UP000198891">
    <property type="component" value="Unassembled WGS sequence"/>
</dbReference>
<dbReference type="CDD" id="cd06558">
    <property type="entry name" value="crotonase-like"/>
    <property type="match status" value="1"/>
</dbReference>
<evidence type="ECO:0000313" key="1">
    <source>
        <dbReference type="EMBL" id="SDZ53973.1"/>
    </source>
</evidence>
<dbReference type="GO" id="GO:0006635">
    <property type="term" value="P:fatty acid beta-oxidation"/>
    <property type="evidence" value="ECO:0007669"/>
    <property type="project" value="TreeGrafter"/>
</dbReference>
<protein>
    <submittedName>
        <fullName evidence="1">Short chain enoyl-CoA hydratase</fullName>
    </submittedName>
</protein>
<sequence length="226" mass="23524">MTITTITISNPSGEGNLLNPEVIARLVRELNAADADSDVTGIVLTGAGEVFCSGLDIPAIKAGGDPVEFATALAGLLKRVPVLSTPVVAAINGDAVASGASLVAIADYAVCVPGAKIGTREVSLGIWPMVAQVPLIQRLGARWAMENVGSGEPFTAERAREVGLVNTIVPADSLQDAAHDWLRKAARAGEVTATGRPAFYRFAELGYDDALDASVELFAEMNRPKK</sequence>
<reference evidence="1 2" key="1">
    <citation type="submission" date="2016-10" db="EMBL/GenBank/DDBJ databases">
        <authorList>
            <person name="de Groot N.N."/>
        </authorList>
    </citation>
    <scope>NUCLEOTIDE SEQUENCE [LARGE SCALE GENOMIC DNA]</scope>
    <source>
        <strain evidence="1 2">CGMCC 4.3491</strain>
    </source>
</reference>
<dbReference type="SUPFAM" id="SSF52096">
    <property type="entry name" value="ClpP/crotonase"/>
    <property type="match status" value="1"/>
</dbReference>
<gene>
    <name evidence="1" type="ORF">SAMN05216554_4503</name>
</gene>